<sequence length="817" mass="91906">MTVSANDWKFGFNAGGKILPEGELISPDGKFSLVLFKSQIRVFSLSTRQSVRSIKVNDLSDVVDTAFSKLNSSAIYLFTKTNKIITINWKDRVANPIIKEKTLKFSTTPFGSLLKFLKMDATEESFYFITGKQASNAQKIYTRYIVKTGTGQNVVELANVKNAIIFNHSINRNRIVFFTTKNTLHYAEFINDDEQIELHTVNFQFKTQVTSLAITSGDDTIIAAGTSSGIIQIVYVHDQTRPQRLLKWHIDQVKALSFNHDDNYLLSGGLEKVLCFWNLESDKQQFLPRLSGTIEKIILQEENEDLYGIYTKLNDDSDFEYIVLNAVDLVSRLNVNGVRAKFASSVEWVTKDKKRLRKQQFNLDNDNNTKVKHDFTADFLVHDISKLVYAPSGSYLQAYDVAKNEQSFVTAIAPTIQAGKVRSETLIQDPTIEHFAFSSDGKWMCTFDSLSTPELDDLMSANDIKYSLKFWMFVDNLNGKSLESGHWELTTKIIDPHGLGVPICEIHPSPTSYHEGHAFVTADINGNLRLWKPKFPKKVFRDLGHATSNKKLQQTAWTLRKIRRGTGKLETGAVSISWSPDSSLIALAQDTSITLVDADTFDDIEDITLPSLAGSRIRSLNIVDNNLIIVAKNRIVSFNLLTFASNELSVKVNTPIGAKRLISVDHERNLICLGVNYYTSTYESASRIFVLTPDNLKPVYIANHMSPISSITYSSAHSGFVLLDILSNIGYLTCSVGNIFTQEETEEAKAFEINTLLSNAKQMATVKQYNNKSDSMDVDIDDELSHKLLNATIFEPVLENVENLPIEALFERVMRVI</sequence>
<keyword evidence="6" id="KW-0804">Transcription</keyword>
<evidence type="ECO:0000256" key="2">
    <source>
        <dbReference type="ARBA" id="ARBA00022517"/>
    </source>
</evidence>
<dbReference type="PROSITE" id="PS50082">
    <property type="entry name" value="WD_REPEATS_2"/>
    <property type="match status" value="1"/>
</dbReference>
<dbReference type="Proteomes" id="UP001165063">
    <property type="component" value="Unassembled WGS sequence"/>
</dbReference>
<proteinExistence type="predicted"/>
<evidence type="ECO:0000256" key="7">
    <source>
        <dbReference type="ARBA" id="ARBA00023242"/>
    </source>
</evidence>
<dbReference type="Pfam" id="PF23869">
    <property type="entry name" value="Beta-prop_WDR75_1st"/>
    <property type="match status" value="1"/>
</dbReference>
<dbReference type="EMBL" id="BSXU01001274">
    <property type="protein sequence ID" value="GMG25646.1"/>
    <property type="molecule type" value="Genomic_DNA"/>
</dbReference>
<dbReference type="GO" id="GO:0003723">
    <property type="term" value="F:RNA binding"/>
    <property type="evidence" value="ECO:0007669"/>
    <property type="project" value="InterPro"/>
</dbReference>
<dbReference type="InterPro" id="IPR011047">
    <property type="entry name" value="Quinoprotein_ADH-like_sf"/>
</dbReference>
<evidence type="ECO:0000256" key="1">
    <source>
        <dbReference type="ARBA" id="ARBA00004604"/>
    </source>
</evidence>
<name>A0A9W6YWI0_AMBMO</name>
<evidence type="ECO:0000256" key="3">
    <source>
        <dbReference type="ARBA" id="ARBA00022552"/>
    </source>
</evidence>
<accession>A0A9W6YWI0</accession>
<dbReference type="InterPro" id="IPR001680">
    <property type="entry name" value="WD40_rpt"/>
</dbReference>
<dbReference type="Gene3D" id="2.130.10.10">
    <property type="entry name" value="YVTN repeat-like/Quinoprotein amine dehydrogenase"/>
    <property type="match status" value="2"/>
</dbReference>
<protein>
    <submittedName>
        <fullName evidence="9">Unnamed protein product</fullName>
    </submittedName>
</protein>
<dbReference type="AlphaFoldDB" id="A0A9W6YWI0"/>
<evidence type="ECO:0000313" key="9">
    <source>
        <dbReference type="EMBL" id="GMG25646.1"/>
    </source>
</evidence>
<keyword evidence="3" id="KW-0698">rRNA processing</keyword>
<dbReference type="GO" id="GO:0045943">
    <property type="term" value="P:positive regulation of transcription by RNA polymerase I"/>
    <property type="evidence" value="ECO:0007669"/>
    <property type="project" value="InterPro"/>
</dbReference>
<comment type="caution">
    <text evidence="9">The sequence shown here is derived from an EMBL/GenBank/DDBJ whole genome shotgun (WGS) entry which is preliminary data.</text>
</comment>
<dbReference type="SUPFAM" id="SSF50998">
    <property type="entry name" value="Quinoprotein alcohol dehydrogenase-like"/>
    <property type="match status" value="1"/>
</dbReference>
<dbReference type="InterPro" id="IPR053826">
    <property type="entry name" value="WDR75"/>
</dbReference>
<feature type="repeat" description="WD" evidence="8">
    <location>
        <begin position="246"/>
        <end position="287"/>
    </location>
</feature>
<dbReference type="PANTHER" id="PTHR44215">
    <property type="entry name" value="WD REPEAT-CONTAINING PROTEIN 75"/>
    <property type="match status" value="1"/>
</dbReference>
<keyword evidence="2" id="KW-0690">Ribosome biogenesis</keyword>
<dbReference type="InterPro" id="IPR015943">
    <property type="entry name" value="WD40/YVTN_repeat-like_dom_sf"/>
</dbReference>
<keyword evidence="4 8" id="KW-0853">WD repeat</keyword>
<reference evidence="9" key="1">
    <citation type="submission" date="2023-04" db="EMBL/GenBank/DDBJ databases">
        <title>Ambrosiozyma monospora NBRC 1965.</title>
        <authorList>
            <person name="Ichikawa N."/>
            <person name="Sato H."/>
            <person name="Tonouchi N."/>
        </authorList>
    </citation>
    <scope>NUCLEOTIDE SEQUENCE</scope>
    <source>
        <strain evidence="9">NBRC 1965</strain>
    </source>
</reference>
<evidence type="ECO:0000256" key="6">
    <source>
        <dbReference type="ARBA" id="ARBA00023163"/>
    </source>
</evidence>
<dbReference type="SMART" id="SM00320">
    <property type="entry name" value="WD40"/>
    <property type="match status" value="3"/>
</dbReference>
<keyword evidence="10" id="KW-1185">Reference proteome</keyword>
<keyword evidence="5" id="KW-0677">Repeat</keyword>
<dbReference type="SUPFAM" id="SSF50978">
    <property type="entry name" value="WD40 repeat-like"/>
    <property type="match status" value="1"/>
</dbReference>
<comment type="subcellular location">
    <subcellularLocation>
        <location evidence="1">Nucleus</location>
        <location evidence="1">Nucleolus</location>
    </subcellularLocation>
</comment>
<dbReference type="InterPro" id="IPR036322">
    <property type="entry name" value="WD40_repeat_dom_sf"/>
</dbReference>
<evidence type="ECO:0000256" key="4">
    <source>
        <dbReference type="ARBA" id="ARBA00022574"/>
    </source>
</evidence>
<evidence type="ECO:0000256" key="5">
    <source>
        <dbReference type="ARBA" id="ARBA00022737"/>
    </source>
</evidence>
<gene>
    <name evidence="9" type="ORF">Amon01_000314500</name>
</gene>
<dbReference type="GO" id="GO:2000234">
    <property type="term" value="P:positive regulation of rRNA processing"/>
    <property type="evidence" value="ECO:0007669"/>
    <property type="project" value="TreeGrafter"/>
</dbReference>
<dbReference type="PROSITE" id="PS50294">
    <property type="entry name" value="WD_REPEATS_REGION"/>
    <property type="match status" value="1"/>
</dbReference>
<keyword evidence="7" id="KW-0539">Nucleus</keyword>
<dbReference type="GO" id="GO:0006364">
    <property type="term" value="P:rRNA processing"/>
    <property type="evidence" value="ECO:0007669"/>
    <property type="project" value="UniProtKB-KW"/>
</dbReference>
<dbReference type="GO" id="GO:0032040">
    <property type="term" value="C:small-subunit processome"/>
    <property type="evidence" value="ECO:0007669"/>
    <property type="project" value="InterPro"/>
</dbReference>
<evidence type="ECO:0000313" key="10">
    <source>
        <dbReference type="Proteomes" id="UP001165063"/>
    </source>
</evidence>
<evidence type="ECO:0000256" key="8">
    <source>
        <dbReference type="PROSITE-ProRule" id="PRU00221"/>
    </source>
</evidence>
<dbReference type="PANTHER" id="PTHR44215:SF1">
    <property type="entry name" value="WD REPEAT-CONTAINING PROTEIN 75"/>
    <property type="match status" value="1"/>
</dbReference>
<organism evidence="9 10">
    <name type="scientific">Ambrosiozyma monospora</name>
    <name type="common">Yeast</name>
    <name type="synonym">Endomycopsis monosporus</name>
    <dbReference type="NCBI Taxonomy" id="43982"/>
    <lineage>
        <taxon>Eukaryota</taxon>
        <taxon>Fungi</taxon>
        <taxon>Dikarya</taxon>
        <taxon>Ascomycota</taxon>
        <taxon>Saccharomycotina</taxon>
        <taxon>Pichiomycetes</taxon>
        <taxon>Pichiales</taxon>
        <taxon>Pichiaceae</taxon>
        <taxon>Ambrosiozyma</taxon>
    </lineage>
</organism>
<dbReference type="OrthoDB" id="4096at2759"/>